<name>A0A060HQ63_9ARCH</name>
<dbReference type="KEGG" id="nvn:NVIE_029830"/>
<dbReference type="EMBL" id="CP007536">
    <property type="protein sequence ID" value="AIC17260.1"/>
    <property type="molecule type" value="Genomic_DNA"/>
</dbReference>
<sequence length="123" mass="13681">MCGKNDEYHTCSTCNKHLCIECFNAVHFGINAPRAGKSMVYNRCVFCDSVYASNAKCSVCDKCAIILTWKSSMNYLAAVNRVTELILTGKLNAKLRNENYCKENFGTRGAQVIMDAIDSCSKK</sequence>
<keyword evidence="2" id="KW-1185">Reference proteome</keyword>
<evidence type="ECO:0000313" key="2">
    <source>
        <dbReference type="Proteomes" id="UP000027093"/>
    </source>
</evidence>
<evidence type="ECO:0000313" key="1">
    <source>
        <dbReference type="EMBL" id="AIC17260.1"/>
    </source>
</evidence>
<dbReference type="AlphaFoldDB" id="A0A060HQ63"/>
<gene>
    <name evidence="1" type="ORF">NVIE_029830</name>
</gene>
<dbReference type="HOGENOM" id="CLU_168025_0_0_2"/>
<accession>A0A060HQ63</accession>
<dbReference type="Proteomes" id="UP000027093">
    <property type="component" value="Chromosome"/>
</dbReference>
<proteinExistence type="predicted"/>
<organism evidence="1 2">
    <name type="scientific">Nitrososphaera viennensis EN76</name>
    <dbReference type="NCBI Taxonomy" id="926571"/>
    <lineage>
        <taxon>Archaea</taxon>
        <taxon>Nitrososphaerota</taxon>
        <taxon>Nitrososphaeria</taxon>
        <taxon>Nitrososphaerales</taxon>
        <taxon>Nitrososphaeraceae</taxon>
        <taxon>Nitrososphaera</taxon>
    </lineage>
</organism>
<protein>
    <submittedName>
        <fullName evidence="1">Uncharacterized protein</fullName>
    </submittedName>
</protein>
<reference evidence="1 2" key="1">
    <citation type="journal article" date="2014" name="Int. J. Syst. Evol. Microbiol.">
        <title>Nitrososphaera viennensis gen. nov., sp. nov., an aerobic and mesophilic, ammonia-oxidizing archaeon from soil and a member of the archaeal phylum Thaumarchaeota.</title>
        <authorList>
            <person name="Stieglmeier M."/>
            <person name="Klingl A."/>
            <person name="Alves R.J."/>
            <person name="Rittmann S.K."/>
            <person name="Melcher M."/>
            <person name="Leisch N."/>
            <person name="Schleper C."/>
        </authorList>
    </citation>
    <scope>NUCLEOTIDE SEQUENCE [LARGE SCALE GENOMIC DNA]</scope>
    <source>
        <strain evidence="1">EN76</strain>
    </source>
</reference>